<keyword evidence="1" id="KW-0732">Signal</keyword>
<evidence type="ECO:0000313" key="2">
    <source>
        <dbReference type="EMBL" id="BDG70190.1"/>
    </source>
</evidence>
<name>A0ABM7XXI4_9PROT</name>
<evidence type="ECO:0008006" key="4">
    <source>
        <dbReference type="Google" id="ProtNLM"/>
    </source>
</evidence>
<feature type="chain" id="PRO_5046175702" description="Lipoprotein" evidence="1">
    <location>
        <begin position="27"/>
        <end position="101"/>
    </location>
</feature>
<accession>A0ABM7XXI4</accession>
<dbReference type="PROSITE" id="PS51257">
    <property type="entry name" value="PROKAR_LIPOPROTEIN"/>
    <property type="match status" value="1"/>
</dbReference>
<reference evidence="2 3" key="1">
    <citation type="journal article" date="2016" name="Microbes Environ.">
        <title>Phylogenetically diverse aerobic anoxygenic phototrophic bacteria isolated from epilithic biofilms in Tama river, Japan.</title>
        <authorList>
            <person name="Hirose S."/>
            <person name="Matsuura K."/>
            <person name="Haruta S."/>
        </authorList>
    </citation>
    <scope>NUCLEOTIDE SEQUENCE [LARGE SCALE GENOMIC DNA]</scope>
    <source>
        <strain evidence="2 3">S08</strain>
    </source>
</reference>
<proteinExistence type="predicted"/>
<dbReference type="EMBL" id="AP025637">
    <property type="protein sequence ID" value="BDG70190.1"/>
    <property type="molecule type" value="Genomic_DNA"/>
</dbReference>
<evidence type="ECO:0000256" key="1">
    <source>
        <dbReference type="SAM" id="SignalP"/>
    </source>
</evidence>
<keyword evidence="3" id="KW-1185">Reference proteome</keyword>
<sequence>MTRSWLAVPMLALALGTSGCGGGVWANVPQDPGPVAAACRSEIERDPQVRRLGSEAGGNAANAENIRQQLLVLLPQLYHECMIRAGAIPPGTPLPPPRVTF</sequence>
<organism evidence="2 3">
    <name type="scientific">Roseomonas fluvialis</name>
    <dbReference type="NCBI Taxonomy" id="1750527"/>
    <lineage>
        <taxon>Bacteria</taxon>
        <taxon>Pseudomonadati</taxon>
        <taxon>Pseudomonadota</taxon>
        <taxon>Alphaproteobacteria</taxon>
        <taxon>Acetobacterales</taxon>
        <taxon>Roseomonadaceae</taxon>
        <taxon>Roseomonas</taxon>
    </lineage>
</organism>
<dbReference type="Proteomes" id="UP000831327">
    <property type="component" value="Chromosome"/>
</dbReference>
<evidence type="ECO:0000313" key="3">
    <source>
        <dbReference type="Proteomes" id="UP000831327"/>
    </source>
</evidence>
<gene>
    <name evidence="2" type="ORF">Rmf_01190</name>
</gene>
<protein>
    <recommendedName>
        <fullName evidence="4">Lipoprotein</fullName>
    </recommendedName>
</protein>
<feature type="signal peptide" evidence="1">
    <location>
        <begin position="1"/>
        <end position="26"/>
    </location>
</feature>
<dbReference type="RefSeq" id="WP_244457535.1">
    <property type="nucleotide sequence ID" value="NZ_AP025637.1"/>
</dbReference>